<evidence type="ECO:0000256" key="2">
    <source>
        <dbReference type="ARBA" id="ARBA00005769"/>
    </source>
</evidence>
<evidence type="ECO:0000256" key="6">
    <source>
        <dbReference type="ARBA" id="ARBA00046697"/>
    </source>
</evidence>
<reference evidence="9" key="1">
    <citation type="journal article" date="2006" name="Science">
        <title>Ancient noncoding elements conserved in the human genome.</title>
        <authorList>
            <person name="Venkatesh B."/>
            <person name="Kirkness E.F."/>
            <person name="Loh Y.H."/>
            <person name="Halpern A.L."/>
            <person name="Lee A.P."/>
            <person name="Johnson J."/>
            <person name="Dandona N."/>
            <person name="Viswanathan L.D."/>
            <person name="Tay A."/>
            <person name="Venter J.C."/>
            <person name="Strausberg R.L."/>
            <person name="Brenner S."/>
        </authorList>
    </citation>
    <scope>NUCLEOTIDE SEQUENCE [LARGE SCALE GENOMIC DNA]</scope>
</reference>
<evidence type="ECO:0000313" key="9">
    <source>
        <dbReference type="Proteomes" id="UP000314986"/>
    </source>
</evidence>
<dbReference type="AlphaFoldDB" id="A0A4W3J481"/>
<dbReference type="GO" id="GO:0016651">
    <property type="term" value="F:oxidoreductase activity, acting on NAD(P)H"/>
    <property type="evidence" value="ECO:0007669"/>
    <property type="project" value="InterPro"/>
</dbReference>
<dbReference type="GO" id="GO:0051287">
    <property type="term" value="F:NAD binding"/>
    <property type="evidence" value="ECO:0007669"/>
    <property type="project" value="InterPro"/>
</dbReference>
<organism evidence="8 9">
    <name type="scientific">Callorhinchus milii</name>
    <name type="common">Ghost shark</name>
    <dbReference type="NCBI Taxonomy" id="7868"/>
    <lineage>
        <taxon>Eukaryota</taxon>
        <taxon>Metazoa</taxon>
        <taxon>Chordata</taxon>
        <taxon>Craniata</taxon>
        <taxon>Vertebrata</taxon>
        <taxon>Chondrichthyes</taxon>
        <taxon>Holocephali</taxon>
        <taxon>Chimaeriformes</taxon>
        <taxon>Callorhinchidae</taxon>
        <taxon>Callorhinchus</taxon>
    </lineage>
</organism>
<proteinExistence type="inferred from homology"/>
<reference evidence="9" key="3">
    <citation type="journal article" date="2014" name="Nature">
        <title>Elephant shark genome provides unique insights into gnathostome evolution.</title>
        <authorList>
            <consortium name="International Elephant Shark Genome Sequencing Consortium"/>
            <person name="Venkatesh B."/>
            <person name="Lee A.P."/>
            <person name="Ravi V."/>
            <person name="Maurya A.K."/>
            <person name="Lian M.M."/>
            <person name="Swann J.B."/>
            <person name="Ohta Y."/>
            <person name="Flajnik M.F."/>
            <person name="Sutoh Y."/>
            <person name="Kasahara M."/>
            <person name="Hoon S."/>
            <person name="Gangu V."/>
            <person name="Roy S.W."/>
            <person name="Irimia M."/>
            <person name="Korzh V."/>
            <person name="Kondrychyn I."/>
            <person name="Lim Z.W."/>
            <person name="Tay B.H."/>
            <person name="Tohari S."/>
            <person name="Kong K.W."/>
            <person name="Ho S."/>
            <person name="Lorente-Galdos B."/>
            <person name="Quilez J."/>
            <person name="Marques-Bonet T."/>
            <person name="Raney B.J."/>
            <person name="Ingham P.W."/>
            <person name="Tay A."/>
            <person name="Hillier L.W."/>
            <person name="Minx P."/>
            <person name="Boehm T."/>
            <person name="Wilson R.K."/>
            <person name="Brenner S."/>
            <person name="Warren W.C."/>
        </authorList>
    </citation>
    <scope>NUCLEOTIDE SEQUENCE [LARGE SCALE GENOMIC DNA]</scope>
</reference>
<comment type="subunit">
    <text evidence="6">Core subunit of respiratory chain NADH dehydrogenase (Complex I) which is composed of 45 different subunits. Component of the iron-sulfur (IP) fragment of the enzyme. Interacts with NDUFAF3. Interacts with NDUFAF7. Interacts with CERS2.</text>
</comment>
<evidence type="ECO:0000256" key="3">
    <source>
        <dbReference type="ARBA" id="ARBA00020178"/>
    </source>
</evidence>
<dbReference type="GO" id="GO:0048038">
    <property type="term" value="F:quinone binding"/>
    <property type="evidence" value="ECO:0007669"/>
    <property type="project" value="InterPro"/>
</dbReference>
<reference evidence="8" key="4">
    <citation type="submission" date="2025-08" db="UniProtKB">
        <authorList>
            <consortium name="Ensembl"/>
        </authorList>
    </citation>
    <scope>IDENTIFICATION</scope>
</reference>
<evidence type="ECO:0000259" key="7">
    <source>
        <dbReference type="Pfam" id="PF00346"/>
    </source>
</evidence>
<reference evidence="9" key="2">
    <citation type="journal article" date="2007" name="PLoS Biol.">
        <title>Survey sequencing and comparative analysis of the elephant shark (Callorhinchus milii) genome.</title>
        <authorList>
            <person name="Venkatesh B."/>
            <person name="Kirkness E.F."/>
            <person name="Loh Y.H."/>
            <person name="Halpern A.L."/>
            <person name="Lee A.P."/>
            <person name="Johnson J."/>
            <person name="Dandona N."/>
            <person name="Viswanathan L.D."/>
            <person name="Tay A."/>
            <person name="Venter J.C."/>
            <person name="Strausberg R.L."/>
            <person name="Brenner S."/>
        </authorList>
    </citation>
    <scope>NUCLEOTIDE SEQUENCE [LARGE SCALE GENOMIC DNA]</scope>
</reference>
<accession>A0A4W3J481</accession>
<name>A0A4W3J481_CALMI</name>
<dbReference type="InterPro" id="IPR029014">
    <property type="entry name" value="NiFe-Hase_large"/>
</dbReference>
<protein>
    <recommendedName>
        <fullName evidence="3">NADH dehydrogenase [ubiquinone] iron-sulfur protein 2, mitochondrial</fullName>
    </recommendedName>
    <alternativeName>
        <fullName evidence="4">Complex I-49kD</fullName>
    </alternativeName>
    <alternativeName>
        <fullName evidence="5">NADH-ubiquinone oxidoreductase 49 kDa subunit</fullName>
    </alternativeName>
</protein>
<sequence>MPFTQGRVLELCTLMGLNTHNWIQTQKKEENLCCYIGVVTAQEALNYSFIRVEFDVPIGSKGDCYNCYVCWVKKMRQRLRIVLQALNKTPEGEIKVDDAKISPPKRSEMKMSMEQQQLALDQVPPGATYTMIEVTKREFGDYFVLDRTSRPYHYKIKVPDIAVGDLDR</sequence>
<evidence type="ECO:0000256" key="4">
    <source>
        <dbReference type="ARBA" id="ARBA00030505"/>
    </source>
</evidence>
<dbReference type="Gene3D" id="1.10.645.10">
    <property type="entry name" value="Cytochrome-c3 Hydrogenase, chain B"/>
    <property type="match status" value="1"/>
</dbReference>
<dbReference type="Ensembl" id="ENSCMIT00000038456.1">
    <property type="protein sequence ID" value="ENSCMIP00000037909.1"/>
    <property type="gene ID" value="ENSCMIG00000015944.1"/>
</dbReference>
<feature type="domain" description="NADH-quinone oxidoreductase subunit D" evidence="7">
    <location>
        <begin position="49"/>
        <end position="159"/>
    </location>
</feature>
<comment type="cofactor">
    <cofactor evidence="1">
        <name>[4Fe-4S] cluster</name>
        <dbReference type="ChEBI" id="CHEBI:49883"/>
    </cofactor>
</comment>
<evidence type="ECO:0000313" key="8">
    <source>
        <dbReference type="Ensembl" id="ENSCMIP00000037909.1"/>
    </source>
</evidence>
<dbReference type="GO" id="GO:0006120">
    <property type="term" value="P:mitochondrial electron transport, NADH to ubiquinone"/>
    <property type="evidence" value="ECO:0007669"/>
    <property type="project" value="TreeGrafter"/>
</dbReference>
<evidence type="ECO:0000256" key="5">
    <source>
        <dbReference type="ARBA" id="ARBA00031562"/>
    </source>
</evidence>
<dbReference type="GO" id="GO:0005739">
    <property type="term" value="C:mitochondrion"/>
    <property type="evidence" value="ECO:0007669"/>
    <property type="project" value="GOC"/>
</dbReference>
<dbReference type="Proteomes" id="UP000314986">
    <property type="component" value="Unassembled WGS sequence"/>
</dbReference>
<keyword evidence="9" id="KW-1185">Reference proteome</keyword>
<dbReference type="SUPFAM" id="SSF56762">
    <property type="entry name" value="HydB/Nqo4-like"/>
    <property type="match status" value="1"/>
</dbReference>
<dbReference type="PANTHER" id="PTHR11993:SF10">
    <property type="entry name" value="NADH DEHYDROGENASE [UBIQUINONE] IRON-SULFUR PROTEIN 2, MITOCHONDRIAL"/>
    <property type="match status" value="1"/>
</dbReference>
<dbReference type="InterPro" id="IPR001135">
    <property type="entry name" value="NADH_Q_OxRdtase_suD"/>
</dbReference>
<dbReference type="STRING" id="7868.ENSCMIP00000037909"/>
<dbReference type="Pfam" id="PF00346">
    <property type="entry name" value="Complex1_49kDa"/>
    <property type="match status" value="1"/>
</dbReference>
<evidence type="ECO:0000256" key="1">
    <source>
        <dbReference type="ARBA" id="ARBA00001966"/>
    </source>
</evidence>
<dbReference type="PANTHER" id="PTHR11993">
    <property type="entry name" value="NADH-UBIQUINONE OXIDOREDUCTASE 49 KDA SUBUNIT"/>
    <property type="match status" value="1"/>
</dbReference>
<comment type="similarity">
    <text evidence="2">Belongs to the complex I 49 kDa subunit family.</text>
</comment>
<dbReference type="InterPro" id="IPR022885">
    <property type="entry name" value="NDH1_su_D/H"/>
</dbReference>
<reference evidence="8" key="5">
    <citation type="submission" date="2025-09" db="UniProtKB">
        <authorList>
            <consortium name="Ensembl"/>
        </authorList>
    </citation>
    <scope>IDENTIFICATION</scope>
</reference>
<dbReference type="InParanoid" id="A0A4W3J481"/>
<dbReference type="GeneTree" id="ENSGT00390000009529"/>